<name>A0A8B7ZVD3_ACAPL</name>
<feature type="compositionally biased region" description="Acidic residues" evidence="1">
    <location>
        <begin position="156"/>
        <end position="169"/>
    </location>
</feature>
<dbReference type="OrthoDB" id="5989213at2759"/>
<protein>
    <submittedName>
        <fullName evidence="3">Gem-associated protein 8-like</fullName>
    </submittedName>
</protein>
<dbReference type="PANTHER" id="PTHR16238">
    <property type="entry name" value="GEM-ASSOCIATED PROTEIN 8"/>
    <property type="match status" value="1"/>
</dbReference>
<evidence type="ECO:0000256" key="1">
    <source>
        <dbReference type="SAM" id="MobiDB-lite"/>
    </source>
</evidence>
<proteinExistence type="predicted"/>
<dbReference type="Proteomes" id="UP000694845">
    <property type="component" value="Unplaced"/>
</dbReference>
<dbReference type="OMA" id="FREFMAV"/>
<dbReference type="Pfam" id="PF15348">
    <property type="entry name" value="GEMIN8"/>
    <property type="match status" value="1"/>
</dbReference>
<dbReference type="AlphaFoldDB" id="A0A8B7ZVD3"/>
<reference evidence="3" key="1">
    <citation type="submission" date="2025-08" db="UniProtKB">
        <authorList>
            <consortium name="RefSeq"/>
        </authorList>
    </citation>
    <scope>IDENTIFICATION</scope>
</reference>
<feature type="compositionally biased region" description="Basic and acidic residues" evidence="1">
    <location>
        <begin position="187"/>
        <end position="205"/>
    </location>
</feature>
<feature type="region of interest" description="Disordered" evidence="1">
    <location>
        <begin position="1"/>
        <end position="22"/>
    </location>
</feature>
<evidence type="ECO:0000313" key="3">
    <source>
        <dbReference type="RefSeq" id="XP_022109379.1"/>
    </source>
</evidence>
<accession>A0A8B7ZVD3</accession>
<feature type="compositionally biased region" description="Polar residues" evidence="1">
    <location>
        <begin position="1"/>
        <end position="16"/>
    </location>
</feature>
<dbReference type="GO" id="GO:0032797">
    <property type="term" value="C:SMN complex"/>
    <property type="evidence" value="ECO:0007669"/>
    <property type="project" value="InterPro"/>
</dbReference>
<gene>
    <name evidence="3" type="primary">LOC110989360</name>
</gene>
<dbReference type="RefSeq" id="XP_022109379.1">
    <property type="nucleotide sequence ID" value="XM_022253687.1"/>
</dbReference>
<dbReference type="PANTHER" id="PTHR16238:SF7">
    <property type="entry name" value="GEM-ASSOCIATED PROTEIN 8"/>
    <property type="match status" value="1"/>
</dbReference>
<feature type="region of interest" description="Disordered" evidence="1">
    <location>
        <begin position="133"/>
        <end position="169"/>
    </location>
</feature>
<dbReference type="GO" id="GO:0000387">
    <property type="term" value="P:spliceosomal snRNP assembly"/>
    <property type="evidence" value="ECO:0007669"/>
    <property type="project" value="InterPro"/>
</dbReference>
<dbReference type="InterPro" id="IPR034754">
    <property type="entry name" value="GEMIN8"/>
</dbReference>
<evidence type="ECO:0000313" key="2">
    <source>
        <dbReference type="Proteomes" id="UP000694845"/>
    </source>
</evidence>
<keyword evidence="2" id="KW-1185">Reference proteome</keyword>
<dbReference type="KEGG" id="aplc:110989360"/>
<dbReference type="GeneID" id="110989360"/>
<feature type="compositionally biased region" description="Basic and acidic residues" evidence="1">
    <location>
        <begin position="212"/>
        <end position="231"/>
    </location>
</feature>
<organism evidence="2 3">
    <name type="scientific">Acanthaster planci</name>
    <name type="common">Crown-of-thorns starfish</name>
    <dbReference type="NCBI Taxonomy" id="133434"/>
    <lineage>
        <taxon>Eukaryota</taxon>
        <taxon>Metazoa</taxon>
        <taxon>Echinodermata</taxon>
        <taxon>Eleutherozoa</taxon>
        <taxon>Asterozoa</taxon>
        <taxon>Asteroidea</taxon>
        <taxon>Valvatacea</taxon>
        <taxon>Valvatida</taxon>
        <taxon>Acanthasteridae</taxon>
        <taxon>Acanthaster</taxon>
    </lineage>
</organism>
<feature type="compositionally biased region" description="Polar residues" evidence="1">
    <location>
        <begin position="134"/>
        <end position="155"/>
    </location>
</feature>
<feature type="region of interest" description="Disordered" evidence="1">
    <location>
        <begin position="187"/>
        <end position="231"/>
    </location>
</feature>
<sequence length="275" mass="32287">MDGNVSDPSGASSMNKESPHQKAAYDAAIGDGRYGRQDGTNQQYPWYQQPQYCRFWQHYAAMQSWMQMYVVMHKNPCTWSPSAEYQYITNRYGWWSQFPTSSSHGYQVPQRAYSLNSSWSSRMEAYQYAGHSPHYQNTASQQGTQDDKQPMNTAYSDEETEDSDDESLEVEISQEMLEFFRTSQKFREERDKAKLEREKRNDGSKTKRNPLRLKEKNKCQAPSERPDEGRRKGMKVLYGKHSARIHSMETAMQMQFDRNCDRHQPAFWPIVALRM</sequence>